<evidence type="ECO:0000256" key="3">
    <source>
        <dbReference type="ARBA" id="ARBA00022553"/>
    </source>
</evidence>
<keyword evidence="7" id="KW-1133">Transmembrane helix</keyword>
<evidence type="ECO:0000313" key="9">
    <source>
        <dbReference type="EMBL" id="AUS05029.1"/>
    </source>
</evidence>
<dbReference type="InterPro" id="IPR025293">
    <property type="entry name" value="YfiR/HmsC-like"/>
</dbReference>
<dbReference type="InterPro" id="IPR036097">
    <property type="entry name" value="HisK_dim/P_sf"/>
</dbReference>
<dbReference type="FunFam" id="3.30.565.10:FF:000006">
    <property type="entry name" value="Sensor histidine kinase WalK"/>
    <property type="match status" value="1"/>
</dbReference>
<dbReference type="CDD" id="cd00082">
    <property type="entry name" value="HisKA"/>
    <property type="match status" value="1"/>
</dbReference>
<dbReference type="InterPro" id="IPR003661">
    <property type="entry name" value="HisK_dim/P_dom"/>
</dbReference>
<keyword evidence="6" id="KW-0175">Coiled coil</keyword>
<dbReference type="Pfam" id="PF02518">
    <property type="entry name" value="HATPase_c"/>
    <property type="match status" value="1"/>
</dbReference>
<dbReference type="InterPro" id="IPR004358">
    <property type="entry name" value="Sig_transdc_His_kin-like_C"/>
</dbReference>
<accession>A0A2I7SGI8</accession>
<dbReference type="AlphaFoldDB" id="A0A2I7SGI8"/>
<evidence type="ECO:0000256" key="2">
    <source>
        <dbReference type="ARBA" id="ARBA00012438"/>
    </source>
</evidence>
<dbReference type="EC" id="2.7.13.3" evidence="2"/>
<evidence type="ECO:0000256" key="1">
    <source>
        <dbReference type="ARBA" id="ARBA00000085"/>
    </source>
</evidence>
<keyword evidence="4" id="KW-0808">Transferase</keyword>
<dbReference type="Proteomes" id="UP000236592">
    <property type="component" value="Chromosome"/>
</dbReference>
<dbReference type="Gene3D" id="1.10.287.130">
    <property type="match status" value="1"/>
</dbReference>
<dbReference type="GO" id="GO:0000155">
    <property type="term" value="F:phosphorelay sensor kinase activity"/>
    <property type="evidence" value="ECO:0007669"/>
    <property type="project" value="InterPro"/>
</dbReference>
<dbReference type="KEGG" id="taj:C1A40_05910"/>
<dbReference type="PANTHER" id="PTHR43304">
    <property type="entry name" value="PHYTOCHROME-LIKE PROTEIN CPH1"/>
    <property type="match status" value="1"/>
</dbReference>
<evidence type="ECO:0000256" key="5">
    <source>
        <dbReference type="ARBA" id="ARBA00022777"/>
    </source>
</evidence>
<reference evidence="10" key="1">
    <citation type="submission" date="2018-01" db="EMBL/GenBank/DDBJ databases">
        <title>Complete genome of Tamlana sp. UJ94.</title>
        <authorList>
            <person name="Jung J."/>
            <person name="Chung D."/>
            <person name="Bae S.S."/>
            <person name="Baek K."/>
        </authorList>
    </citation>
    <scope>NUCLEOTIDE SEQUENCE [LARGE SCALE GENOMIC DNA]</scope>
    <source>
        <strain evidence="10">UJ94</strain>
    </source>
</reference>
<dbReference type="InterPro" id="IPR005467">
    <property type="entry name" value="His_kinase_dom"/>
</dbReference>
<sequence>MAQTVFSKYYYDFRPMKARTLLYILIFCLLSQESILHAQAPLNEQIKRVKRALFIFNLSDQIQFLDNNTNPNFTIGVLGKDRTVIDLRGLSQKRQIKNKPVRVVNFKTIKDIYDVDVVYVNHNKNFNVNYILNKISGNNTLLITEDYPFNSSMVNIVNIGEEFQYEINEDLLNANNLGVSYSLKQNAISSIEKWKQFFQDTEHQLEATQEALQLAKSDIKHKNDNITKQKKTINAINSQIHQQNDVLKTQESEINELISLSEFQKKKYSEKLQIEKQLETRILEQMEDLKEKQAFISSNNATITLQQDTLEKQKQEIEAKLEKINLINKSLSTQKTVNYLLLALLIIIVISVILIYRNYKSIKLLNEDLQEKNNNIFNKSLEIASKNKELEEFAYITSHDLKEPLTTISGLIDLLQDDYKDKLDEDAIISMNFISKSSYRMRNLIDALLNYSRLGKANEKTEINCNTLVSEIIHDLDNAIHRNQAVITYQDLPTIRASEIELRVLFQNLINNAIKFKKPNTSPIINISCSTTVPEHQTQVFWQFEVTDNGIGIKKQHKDKVFAIFQRLHSRETYEGTGIGLAFCKKILESLGGQIWFESTLNEGTTFFFTIPQQ</sequence>
<evidence type="ECO:0000259" key="8">
    <source>
        <dbReference type="PROSITE" id="PS50109"/>
    </source>
</evidence>
<comment type="catalytic activity">
    <reaction evidence="1">
        <text>ATP + protein L-histidine = ADP + protein N-phospho-L-histidine.</text>
        <dbReference type="EC" id="2.7.13.3"/>
    </reaction>
</comment>
<protein>
    <recommendedName>
        <fullName evidence="2">histidine kinase</fullName>
        <ecNumber evidence="2">2.7.13.3</ecNumber>
    </recommendedName>
</protein>
<feature type="coiled-coil region" evidence="6">
    <location>
        <begin position="300"/>
        <end position="334"/>
    </location>
</feature>
<dbReference type="InterPro" id="IPR036890">
    <property type="entry name" value="HATPase_C_sf"/>
</dbReference>
<dbReference type="SUPFAM" id="SSF55874">
    <property type="entry name" value="ATPase domain of HSP90 chaperone/DNA topoisomerase II/histidine kinase"/>
    <property type="match status" value="1"/>
</dbReference>
<keyword evidence="7" id="KW-0472">Membrane</keyword>
<evidence type="ECO:0000256" key="6">
    <source>
        <dbReference type="SAM" id="Coils"/>
    </source>
</evidence>
<gene>
    <name evidence="9" type="ORF">C1A40_05910</name>
</gene>
<dbReference type="InterPro" id="IPR003594">
    <property type="entry name" value="HATPase_dom"/>
</dbReference>
<name>A0A2I7SGI8_9FLAO</name>
<feature type="domain" description="Histidine kinase" evidence="8">
    <location>
        <begin position="396"/>
        <end position="614"/>
    </location>
</feature>
<dbReference type="EMBL" id="CP025938">
    <property type="protein sequence ID" value="AUS05029.1"/>
    <property type="molecule type" value="Genomic_DNA"/>
</dbReference>
<feature type="coiled-coil region" evidence="6">
    <location>
        <begin position="198"/>
        <end position="225"/>
    </location>
</feature>
<dbReference type="Pfam" id="PF13689">
    <property type="entry name" value="DUF4154"/>
    <property type="match status" value="1"/>
</dbReference>
<feature type="transmembrane region" description="Helical" evidence="7">
    <location>
        <begin position="337"/>
        <end position="356"/>
    </location>
</feature>
<dbReference type="PROSITE" id="PS50109">
    <property type="entry name" value="HIS_KIN"/>
    <property type="match status" value="1"/>
</dbReference>
<dbReference type="SUPFAM" id="SSF47384">
    <property type="entry name" value="Homodimeric domain of signal transducing histidine kinase"/>
    <property type="match status" value="1"/>
</dbReference>
<keyword evidence="7" id="KW-0812">Transmembrane</keyword>
<evidence type="ECO:0000256" key="4">
    <source>
        <dbReference type="ARBA" id="ARBA00022679"/>
    </source>
</evidence>
<dbReference type="SMART" id="SM00388">
    <property type="entry name" value="HisKA"/>
    <property type="match status" value="1"/>
</dbReference>
<dbReference type="Gene3D" id="3.30.565.10">
    <property type="entry name" value="Histidine kinase-like ATPase, C-terminal domain"/>
    <property type="match status" value="1"/>
</dbReference>
<dbReference type="InterPro" id="IPR052162">
    <property type="entry name" value="Sensor_kinase/Photoreceptor"/>
</dbReference>
<dbReference type="Pfam" id="PF00512">
    <property type="entry name" value="HisKA"/>
    <property type="match status" value="1"/>
</dbReference>
<evidence type="ECO:0000256" key="7">
    <source>
        <dbReference type="SAM" id="Phobius"/>
    </source>
</evidence>
<keyword evidence="5" id="KW-0418">Kinase</keyword>
<proteinExistence type="predicted"/>
<keyword evidence="3" id="KW-0597">Phosphoprotein</keyword>
<evidence type="ECO:0000313" key="10">
    <source>
        <dbReference type="Proteomes" id="UP000236592"/>
    </source>
</evidence>
<organism evidence="9 10">
    <name type="scientific">Pseudotamlana carrageenivorans</name>
    <dbReference type="NCBI Taxonomy" id="2069432"/>
    <lineage>
        <taxon>Bacteria</taxon>
        <taxon>Pseudomonadati</taxon>
        <taxon>Bacteroidota</taxon>
        <taxon>Flavobacteriia</taxon>
        <taxon>Flavobacteriales</taxon>
        <taxon>Flavobacteriaceae</taxon>
        <taxon>Pseudotamlana</taxon>
    </lineage>
</organism>
<dbReference type="SMART" id="SM00387">
    <property type="entry name" value="HATPase_c"/>
    <property type="match status" value="1"/>
</dbReference>
<dbReference type="PANTHER" id="PTHR43304:SF1">
    <property type="entry name" value="PAC DOMAIN-CONTAINING PROTEIN"/>
    <property type="match status" value="1"/>
</dbReference>
<dbReference type="PRINTS" id="PR00344">
    <property type="entry name" value="BCTRLSENSOR"/>
</dbReference>
<keyword evidence="10" id="KW-1185">Reference proteome</keyword>